<comment type="caution">
    <text evidence="1">The sequence shown here is derived from an EMBL/GenBank/DDBJ whole genome shotgun (WGS) entry which is preliminary data.</text>
</comment>
<gene>
    <name evidence="1" type="ORF">ACFQ3J_08205</name>
</gene>
<evidence type="ECO:0000313" key="2">
    <source>
        <dbReference type="Proteomes" id="UP001597169"/>
    </source>
</evidence>
<protein>
    <submittedName>
        <fullName evidence="1">DUF2642 domain-containing protein</fullName>
    </submittedName>
</protein>
<dbReference type="Proteomes" id="UP001597169">
    <property type="component" value="Unassembled WGS sequence"/>
</dbReference>
<dbReference type="EMBL" id="JBHTKX010000001">
    <property type="protein sequence ID" value="MFD1128151.1"/>
    <property type="molecule type" value="Genomic_DNA"/>
</dbReference>
<proteinExistence type="predicted"/>
<name>A0ABW3Q451_9BACL</name>
<accession>A0ABW3Q451</accession>
<organism evidence="1 2">
    <name type="scientific">Paenibacillus provencensis</name>
    <dbReference type="NCBI Taxonomy" id="441151"/>
    <lineage>
        <taxon>Bacteria</taxon>
        <taxon>Bacillati</taxon>
        <taxon>Bacillota</taxon>
        <taxon>Bacilli</taxon>
        <taxon>Bacillales</taxon>
        <taxon>Paenibacillaceae</taxon>
        <taxon>Paenibacillus</taxon>
    </lineage>
</organism>
<dbReference type="RefSeq" id="WP_251583622.1">
    <property type="nucleotide sequence ID" value="NZ_JBHTKX010000001.1"/>
</dbReference>
<reference evidence="2" key="1">
    <citation type="journal article" date="2019" name="Int. J. Syst. Evol. Microbiol.">
        <title>The Global Catalogue of Microorganisms (GCM) 10K type strain sequencing project: providing services to taxonomists for standard genome sequencing and annotation.</title>
        <authorList>
            <consortium name="The Broad Institute Genomics Platform"/>
            <consortium name="The Broad Institute Genome Sequencing Center for Infectious Disease"/>
            <person name="Wu L."/>
            <person name="Ma J."/>
        </authorList>
    </citation>
    <scope>NUCLEOTIDE SEQUENCE [LARGE SCALE GENOMIC DNA]</scope>
    <source>
        <strain evidence="2">CCUG 53519</strain>
    </source>
</reference>
<sequence>MQVIDSWLGKQIELSISGCKNLIQGEVIDVGNDIVVLYGDFRYVYVPLHHLQYLRLSDNSSTVTEEPPDPSLDHSNISYRKILMHARGIFSEISVGDKALHGYVTSIMNDYFVFYSPLHRSVYVSVEHVKYIIPYPPNVRPFSLSQEYFPIQPTSMSLSRTLDQQLKKLKGELVTINLQDSPHRAGLLKAIDNNLMEIVEAAGSSIIMHTDHIKTIHLP</sequence>
<keyword evidence="2" id="KW-1185">Reference proteome</keyword>
<evidence type="ECO:0000313" key="1">
    <source>
        <dbReference type="EMBL" id="MFD1128151.1"/>
    </source>
</evidence>